<comment type="caution">
    <text evidence="2">The sequence shown here is derived from an EMBL/GenBank/DDBJ whole genome shotgun (WGS) entry which is preliminary data.</text>
</comment>
<evidence type="ECO:0000313" key="3">
    <source>
        <dbReference type="Proteomes" id="UP000467840"/>
    </source>
</evidence>
<evidence type="ECO:0000256" key="1">
    <source>
        <dbReference type="SAM" id="MobiDB-lite"/>
    </source>
</evidence>
<feature type="compositionally biased region" description="Polar residues" evidence="1">
    <location>
        <begin position="72"/>
        <end position="92"/>
    </location>
</feature>
<dbReference type="Proteomes" id="UP000467840">
    <property type="component" value="Chromosome 5"/>
</dbReference>
<feature type="region of interest" description="Disordered" evidence="1">
    <location>
        <begin position="70"/>
        <end position="97"/>
    </location>
</feature>
<dbReference type="AlphaFoldDB" id="A0A6A6NGF8"/>
<name>A0A6A6NGF8_HEVBR</name>
<feature type="region of interest" description="Disordered" evidence="1">
    <location>
        <begin position="267"/>
        <end position="380"/>
    </location>
</feature>
<sequence length="452" mass="49984">MEVEENLERDLHALRRLYGLLQTTGEVTLMIIASTQSHSMQPKEDLTNFQRSISPNIVTASTTARKLEEQSLAENSPYPSSTQAVSEQSGLGISSRKRQNREKVCRVCQRTNLKRKNSTNTCIDEHGVIGQAIELSQQLLEQKDKGLRPETGHSQNVKYILPLERVMPLSNTAASQDNESKRYQYVHGLRIPLSEDGPQSQIVKMRKKLSRQIIQDNPLHDSMTHVKEGIGNLVKSGPSMQPMLEGSTAHSSNKNLAQLLMKPTLLDYESPPLQSGDRQMNGKREITKRPCVGLQKQKTFPHEQESDQSAMSSSTPSCSWTSPPETETGTISSNKSRRLKNVPLESSIEESNSSSYESSASYKDVDVGPPQRAGPCKMNRSNSGKAIGRLRRLFFLASATDLLVHARPVYLLSSWFLFLEEGECGGVASLWAAQVGPGVYPLAAAMLHPSAT</sequence>
<protein>
    <submittedName>
        <fullName evidence="2">Uncharacterized protein</fullName>
    </submittedName>
</protein>
<dbReference type="EMBL" id="JAAGAX010000001">
    <property type="protein sequence ID" value="KAF2324223.1"/>
    <property type="molecule type" value="Genomic_DNA"/>
</dbReference>
<keyword evidence="3" id="KW-1185">Reference proteome</keyword>
<reference evidence="2 3" key="1">
    <citation type="journal article" date="2020" name="Mol. Plant">
        <title>The Chromosome-Based Rubber Tree Genome Provides New Insights into Spurge Genome Evolution and Rubber Biosynthesis.</title>
        <authorList>
            <person name="Liu J."/>
            <person name="Shi C."/>
            <person name="Shi C.C."/>
            <person name="Li W."/>
            <person name="Zhang Q.J."/>
            <person name="Zhang Y."/>
            <person name="Li K."/>
            <person name="Lu H.F."/>
            <person name="Shi C."/>
            <person name="Zhu S.T."/>
            <person name="Xiao Z.Y."/>
            <person name="Nan H."/>
            <person name="Yue Y."/>
            <person name="Zhu X.G."/>
            <person name="Wu Y."/>
            <person name="Hong X.N."/>
            <person name="Fan G.Y."/>
            <person name="Tong Y."/>
            <person name="Zhang D."/>
            <person name="Mao C.L."/>
            <person name="Liu Y.L."/>
            <person name="Hao S.J."/>
            <person name="Liu W.Q."/>
            <person name="Lv M.Q."/>
            <person name="Zhang H.B."/>
            <person name="Liu Y."/>
            <person name="Hu-Tang G.R."/>
            <person name="Wang J.P."/>
            <person name="Wang J.H."/>
            <person name="Sun Y.H."/>
            <person name="Ni S.B."/>
            <person name="Chen W.B."/>
            <person name="Zhang X.C."/>
            <person name="Jiao Y.N."/>
            <person name="Eichler E.E."/>
            <person name="Li G.H."/>
            <person name="Liu X."/>
            <person name="Gao L.Z."/>
        </authorList>
    </citation>
    <scope>NUCLEOTIDE SEQUENCE [LARGE SCALE GENOMIC DNA]</scope>
    <source>
        <strain evidence="3">cv. GT1</strain>
        <tissue evidence="2">Leaf</tissue>
    </source>
</reference>
<feature type="compositionally biased region" description="Low complexity" evidence="1">
    <location>
        <begin position="312"/>
        <end position="328"/>
    </location>
</feature>
<evidence type="ECO:0000313" key="2">
    <source>
        <dbReference type="EMBL" id="KAF2324223.1"/>
    </source>
</evidence>
<feature type="compositionally biased region" description="Low complexity" evidence="1">
    <location>
        <begin position="345"/>
        <end position="361"/>
    </location>
</feature>
<proteinExistence type="predicted"/>
<organism evidence="2 3">
    <name type="scientific">Hevea brasiliensis</name>
    <name type="common">Para rubber tree</name>
    <name type="synonym">Siphonia brasiliensis</name>
    <dbReference type="NCBI Taxonomy" id="3981"/>
    <lineage>
        <taxon>Eukaryota</taxon>
        <taxon>Viridiplantae</taxon>
        <taxon>Streptophyta</taxon>
        <taxon>Embryophyta</taxon>
        <taxon>Tracheophyta</taxon>
        <taxon>Spermatophyta</taxon>
        <taxon>Magnoliopsida</taxon>
        <taxon>eudicotyledons</taxon>
        <taxon>Gunneridae</taxon>
        <taxon>Pentapetalae</taxon>
        <taxon>rosids</taxon>
        <taxon>fabids</taxon>
        <taxon>Malpighiales</taxon>
        <taxon>Euphorbiaceae</taxon>
        <taxon>Crotonoideae</taxon>
        <taxon>Micrandreae</taxon>
        <taxon>Hevea</taxon>
    </lineage>
</organism>
<accession>A0A6A6NGF8</accession>
<gene>
    <name evidence="2" type="ORF">GH714_010603</name>
</gene>